<protein>
    <submittedName>
        <fullName evidence="2">Uncharacterized protein</fullName>
    </submittedName>
</protein>
<dbReference type="AlphaFoldDB" id="A0ABD2K2V5"/>
<comment type="caution">
    <text evidence="2">The sequence shown here is derived from an EMBL/GenBank/DDBJ whole genome shotgun (WGS) entry which is preliminary data.</text>
</comment>
<evidence type="ECO:0000313" key="3">
    <source>
        <dbReference type="Proteomes" id="UP001620626"/>
    </source>
</evidence>
<feature type="compositionally biased region" description="Gly residues" evidence="1">
    <location>
        <begin position="100"/>
        <end position="111"/>
    </location>
</feature>
<dbReference type="EMBL" id="JBICBT010000846">
    <property type="protein sequence ID" value="KAL3097197.1"/>
    <property type="molecule type" value="Genomic_DNA"/>
</dbReference>
<name>A0ABD2K2V5_9BILA</name>
<accession>A0ABD2K2V5</accession>
<proteinExistence type="predicted"/>
<sequence length="194" mass="20950">MLFRSFIAFGSDALCSVFEFASFAAWRYVSLHTMREFLPRLLSPPFCPADCDRRQQKSIFGRFVGSSSSSIERAKKFLCSRAMMANSLGEWGEKWEGGRGGEGQISAGGTGRGRRMMAKWQSSVAAAAIGIGGGRRAPPPTNRENGRGEPPAQPSAGGRWKDKRPAQIDCLQSTKGQTSLVDLTVRSAPGDSSP</sequence>
<keyword evidence="3" id="KW-1185">Reference proteome</keyword>
<gene>
    <name evidence="2" type="ORF">niasHT_030192</name>
</gene>
<organism evidence="2 3">
    <name type="scientific">Heterodera trifolii</name>
    <dbReference type="NCBI Taxonomy" id="157864"/>
    <lineage>
        <taxon>Eukaryota</taxon>
        <taxon>Metazoa</taxon>
        <taxon>Ecdysozoa</taxon>
        <taxon>Nematoda</taxon>
        <taxon>Chromadorea</taxon>
        <taxon>Rhabditida</taxon>
        <taxon>Tylenchina</taxon>
        <taxon>Tylenchomorpha</taxon>
        <taxon>Tylenchoidea</taxon>
        <taxon>Heteroderidae</taxon>
        <taxon>Heteroderinae</taxon>
        <taxon>Heterodera</taxon>
    </lineage>
</organism>
<feature type="region of interest" description="Disordered" evidence="1">
    <location>
        <begin position="94"/>
        <end position="114"/>
    </location>
</feature>
<feature type="compositionally biased region" description="Polar residues" evidence="1">
    <location>
        <begin position="170"/>
        <end position="181"/>
    </location>
</feature>
<feature type="region of interest" description="Disordered" evidence="1">
    <location>
        <begin position="129"/>
        <end position="194"/>
    </location>
</feature>
<evidence type="ECO:0000256" key="1">
    <source>
        <dbReference type="SAM" id="MobiDB-lite"/>
    </source>
</evidence>
<reference evidence="2 3" key="1">
    <citation type="submission" date="2024-10" db="EMBL/GenBank/DDBJ databases">
        <authorList>
            <person name="Kim D."/>
        </authorList>
    </citation>
    <scope>NUCLEOTIDE SEQUENCE [LARGE SCALE GENOMIC DNA]</scope>
    <source>
        <strain evidence="2">BH-2024</strain>
    </source>
</reference>
<dbReference type="Proteomes" id="UP001620626">
    <property type="component" value="Unassembled WGS sequence"/>
</dbReference>
<evidence type="ECO:0000313" key="2">
    <source>
        <dbReference type="EMBL" id="KAL3097197.1"/>
    </source>
</evidence>